<evidence type="ECO:0000313" key="3">
    <source>
        <dbReference type="Proteomes" id="UP001316803"/>
    </source>
</evidence>
<keyword evidence="3" id="KW-1185">Reference proteome</keyword>
<feature type="region of interest" description="Disordered" evidence="1">
    <location>
        <begin position="188"/>
        <end position="251"/>
    </location>
</feature>
<feature type="compositionally biased region" description="Polar residues" evidence="1">
    <location>
        <begin position="226"/>
        <end position="244"/>
    </location>
</feature>
<feature type="compositionally biased region" description="Basic and acidic residues" evidence="1">
    <location>
        <begin position="193"/>
        <end position="206"/>
    </location>
</feature>
<dbReference type="NCBIfam" id="TIGR01571">
    <property type="entry name" value="A_thal_Cys_rich"/>
    <property type="match status" value="1"/>
</dbReference>
<protein>
    <submittedName>
        <fullName evidence="2">Uncharacterized protein</fullName>
    </submittedName>
</protein>
<gene>
    <name evidence="2" type="ORF">OHC33_003403</name>
</gene>
<feature type="region of interest" description="Disordered" evidence="1">
    <location>
        <begin position="386"/>
        <end position="409"/>
    </location>
</feature>
<dbReference type="PANTHER" id="PTHR15907">
    <property type="entry name" value="DUF614 FAMILY PROTEIN-RELATED"/>
    <property type="match status" value="1"/>
</dbReference>
<sequence length="409" mass="44922">MPRNRPVDYPSVPSGLHVQPQLGLAPPRPWITENRFSWQDGSRESGDVEQQLEAGKAVRSQEQRQSRVPPLPVLPEHLGGQEKQHMNIQPAEALLPSQRSGQFQPQQSQASQQQPQQPGQFRPDIPRHFQQPQQQVQYPGPTPSYEASQAAYKPPAEPQANMQEQAVYPGHYNVSQAQLSSHALPVRTTHQGVSEEHQSSETKPEQEASQTQPKPVHVGPDVNPLSPASPTATVSPTRTTNIQTFPPPSGDMSFPHSATFGPGQSSSGGTWHHGLGSCAEPTTCLFSLFCPCIVYGKTQHRLSLKSAKKDPTNMLGYSSINGSCLAWSVLCGVNILLTAIQHTRIRKAYEMDSQAGNVASDCVKSVCCCCCVLAQDEKEMKLREELSRNKEVRESYQSPEGMTFAPPVR</sequence>
<evidence type="ECO:0000313" key="2">
    <source>
        <dbReference type="EMBL" id="KAK5955762.1"/>
    </source>
</evidence>
<feature type="compositionally biased region" description="Low complexity" evidence="1">
    <location>
        <begin position="96"/>
        <end position="139"/>
    </location>
</feature>
<dbReference type="InterPro" id="IPR006461">
    <property type="entry name" value="PLAC_motif_containing"/>
</dbReference>
<evidence type="ECO:0000256" key="1">
    <source>
        <dbReference type="SAM" id="MobiDB-lite"/>
    </source>
</evidence>
<organism evidence="2 3">
    <name type="scientific">Knufia fluminis</name>
    <dbReference type="NCBI Taxonomy" id="191047"/>
    <lineage>
        <taxon>Eukaryota</taxon>
        <taxon>Fungi</taxon>
        <taxon>Dikarya</taxon>
        <taxon>Ascomycota</taxon>
        <taxon>Pezizomycotina</taxon>
        <taxon>Eurotiomycetes</taxon>
        <taxon>Chaetothyriomycetidae</taxon>
        <taxon>Chaetothyriales</taxon>
        <taxon>Trichomeriaceae</taxon>
        <taxon>Knufia</taxon>
    </lineage>
</organism>
<dbReference type="EMBL" id="JAKLMC020000006">
    <property type="protein sequence ID" value="KAK5955762.1"/>
    <property type="molecule type" value="Genomic_DNA"/>
</dbReference>
<accession>A0AAN8IQ86</accession>
<dbReference type="Proteomes" id="UP001316803">
    <property type="component" value="Unassembled WGS sequence"/>
</dbReference>
<reference evidence="2 3" key="1">
    <citation type="submission" date="2022-12" db="EMBL/GenBank/DDBJ databases">
        <title>Genomic features and morphological characterization of a novel Knufia sp. strain isolated from spacecraft assembly facility.</title>
        <authorList>
            <person name="Teixeira M."/>
            <person name="Chander A.M."/>
            <person name="Stajich J.E."/>
            <person name="Venkateswaran K."/>
        </authorList>
    </citation>
    <scope>NUCLEOTIDE SEQUENCE [LARGE SCALE GENOMIC DNA]</scope>
    <source>
        <strain evidence="2 3">FJI-L2-BK-P2</strain>
    </source>
</reference>
<dbReference type="AlphaFoldDB" id="A0AAN8IQ86"/>
<comment type="caution">
    <text evidence="2">The sequence shown here is derived from an EMBL/GenBank/DDBJ whole genome shotgun (WGS) entry which is preliminary data.</text>
</comment>
<proteinExistence type="predicted"/>
<dbReference type="Pfam" id="PF04749">
    <property type="entry name" value="PLAC8"/>
    <property type="match status" value="1"/>
</dbReference>
<feature type="region of interest" description="Disordered" evidence="1">
    <location>
        <begin position="1"/>
        <end position="160"/>
    </location>
</feature>
<name>A0AAN8IQ86_9EURO</name>